<gene>
    <name evidence="3" type="ORF">HGRIS_006918</name>
</gene>
<feature type="compositionally biased region" description="Polar residues" evidence="1">
    <location>
        <begin position="65"/>
        <end position="81"/>
    </location>
</feature>
<feature type="transmembrane region" description="Helical" evidence="2">
    <location>
        <begin position="529"/>
        <end position="549"/>
    </location>
</feature>
<feature type="transmembrane region" description="Helical" evidence="2">
    <location>
        <begin position="148"/>
        <end position="172"/>
    </location>
</feature>
<feature type="transmembrane region" description="Helical" evidence="2">
    <location>
        <begin position="648"/>
        <end position="670"/>
    </location>
</feature>
<feature type="compositionally biased region" description="Low complexity" evidence="1">
    <location>
        <begin position="377"/>
        <end position="399"/>
    </location>
</feature>
<proteinExistence type="predicted"/>
<keyword evidence="4" id="KW-1185">Reference proteome</keyword>
<keyword evidence="2" id="KW-0812">Transmembrane</keyword>
<dbReference type="EMBL" id="JASNQZ010000010">
    <property type="protein sequence ID" value="KAL0952674.1"/>
    <property type="molecule type" value="Genomic_DNA"/>
</dbReference>
<evidence type="ECO:0000313" key="3">
    <source>
        <dbReference type="EMBL" id="KAL0952674.1"/>
    </source>
</evidence>
<evidence type="ECO:0000256" key="1">
    <source>
        <dbReference type="SAM" id="MobiDB-lite"/>
    </source>
</evidence>
<name>A0ABR3JAK6_9AGAR</name>
<feature type="region of interest" description="Disordered" evidence="1">
    <location>
        <begin position="438"/>
        <end position="475"/>
    </location>
</feature>
<sequence length="671" mass="72905">MGVGVKAIAAAAPYAWKKWNNFRRNQTADSDDEEHGAPARTSTMASYDPEYSHPVSPARPLPMSPSYSAGSFASPTGSGSTMRPGMLSYGSVEGSPEGMRRDSMTLSMLGRVPEEDGSESESESEWEAEMELELEDQGLYSGSYTRTVALYTLVPLTTIAIFTVFAALPRFAYPLSQHPSTPPHAQYPYLPYLPYPLPEILTAISLWSLTYLLRQPLHALVAVLFTPLTLGADHWLASALAAILTSTTAVLAHLAALGLLLVPRYVAHDADEGLRAQVQAHYLSPYDLAFRRVWALALGWAAAEAVVATKLGYERIALYRSVMVGVPKHGAQTSFSWSHSRPASAGVAEVSDSKSKSKSPEFSSRQAGGGVHVDFDVPPQNGVQSQSQSQNSNGSRSRPAPIRVSSETAAPHHQNNGGMFSSGIVESPVDYLRRDHRAQRNDNSHQDASGTGDDERAPLLGRSSRERDVEREAEREEVRRRAAIDEEIRALLDEDFDELMALKTREEVEEMYGMPFIKIPVFISCMQRLSAVLLSLGFFLLLSSAYILANPPSATPPTPTAPPSLIPWRTAAYFNRHSQLPNPPPPPHILHASSSLTPSLHSNHDHDHDHTPTRAPLLATVAALVLIQLVLTVLHMPSVLPRIGVHTAVYVGLLVALGGFFAGLGTWGALS</sequence>
<protein>
    <submittedName>
        <fullName evidence="3">Uncharacterized protein</fullName>
    </submittedName>
</protein>
<organism evidence="3 4">
    <name type="scientific">Hohenbuehelia grisea</name>
    <dbReference type="NCBI Taxonomy" id="104357"/>
    <lineage>
        <taxon>Eukaryota</taxon>
        <taxon>Fungi</taxon>
        <taxon>Dikarya</taxon>
        <taxon>Basidiomycota</taxon>
        <taxon>Agaricomycotina</taxon>
        <taxon>Agaricomycetes</taxon>
        <taxon>Agaricomycetidae</taxon>
        <taxon>Agaricales</taxon>
        <taxon>Pleurotineae</taxon>
        <taxon>Pleurotaceae</taxon>
        <taxon>Hohenbuehelia</taxon>
    </lineage>
</organism>
<keyword evidence="2" id="KW-1133">Transmembrane helix</keyword>
<evidence type="ECO:0000256" key="2">
    <source>
        <dbReference type="SAM" id="Phobius"/>
    </source>
</evidence>
<feature type="compositionally biased region" description="Polar residues" evidence="1">
    <location>
        <begin position="405"/>
        <end position="419"/>
    </location>
</feature>
<feature type="compositionally biased region" description="Basic and acidic residues" evidence="1">
    <location>
        <begin position="453"/>
        <end position="475"/>
    </location>
</feature>
<feature type="transmembrane region" description="Helical" evidence="2">
    <location>
        <begin position="192"/>
        <end position="213"/>
    </location>
</feature>
<keyword evidence="2" id="KW-0472">Membrane</keyword>
<accession>A0ABR3JAK6</accession>
<evidence type="ECO:0000313" key="4">
    <source>
        <dbReference type="Proteomes" id="UP001556367"/>
    </source>
</evidence>
<feature type="region of interest" description="Disordered" evidence="1">
    <location>
        <begin position="348"/>
        <end position="424"/>
    </location>
</feature>
<feature type="region of interest" description="Disordered" evidence="1">
    <location>
        <begin position="21"/>
        <end position="99"/>
    </location>
</feature>
<comment type="caution">
    <text evidence="3">The sequence shown here is derived from an EMBL/GenBank/DDBJ whole genome shotgun (WGS) entry which is preliminary data.</text>
</comment>
<dbReference type="Proteomes" id="UP001556367">
    <property type="component" value="Unassembled WGS sequence"/>
</dbReference>
<feature type="transmembrane region" description="Helical" evidence="2">
    <location>
        <begin position="234"/>
        <end position="262"/>
    </location>
</feature>
<reference evidence="4" key="1">
    <citation type="submission" date="2024-06" db="EMBL/GenBank/DDBJ databases">
        <title>Multi-omics analyses provide insights into the biosynthesis of the anticancer antibiotic pleurotin in Hohenbuehelia grisea.</title>
        <authorList>
            <person name="Weaver J.A."/>
            <person name="Alberti F."/>
        </authorList>
    </citation>
    <scope>NUCLEOTIDE SEQUENCE [LARGE SCALE GENOMIC DNA]</scope>
    <source>
        <strain evidence="4">T-177</strain>
    </source>
</reference>
<feature type="transmembrane region" description="Helical" evidence="2">
    <location>
        <begin position="617"/>
        <end position="636"/>
    </location>
</feature>